<evidence type="ECO:0000256" key="2">
    <source>
        <dbReference type="ARBA" id="ARBA00005011"/>
    </source>
</evidence>
<evidence type="ECO:0000256" key="9">
    <source>
        <dbReference type="ARBA" id="ARBA00023102"/>
    </source>
</evidence>
<feature type="modified residue" description="N6-(pyridoxal phosphate)lysine" evidence="11">
    <location>
        <position position="228"/>
    </location>
</feature>
<dbReference type="RefSeq" id="WP_074952114.1">
    <property type="nucleotide sequence ID" value="NZ_FPBV01000009.1"/>
</dbReference>
<feature type="domain" description="Aminotransferase class I/classII large" evidence="12">
    <location>
        <begin position="35"/>
        <end position="358"/>
    </location>
</feature>
<keyword evidence="14" id="KW-1185">Reference proteome</keyword>
<dbReference type="SUPFAM" id="SSF53383">
    <property type="entry name" value="PLP-dependent transferases"/>
    <property type="match status" value="1"/>
</dbReference>
<dbReference type="Proteomes" id="UP000183508">
    <property type="component" value="Unassembled WGS sequence"/>
</dbReference>
<accession>A0A1I7JB30</accession>
<dbReference type="Gene3D" id="3.40.640.10">
    <property type="entry name" value="Type I PLP-dependent aspartate aminotransferase-like (Major domain)"/>
    <property type="match status" value="1"/>
</dbReference>
<evidence type="ECO:0000313" key="14">
    <source>
        <dbReference type="Proteomes" id="UP000183508"/>
    </source>
</evidence>
<dbReference type="PANTHER" id="PTHR43643">
    <property type="entry name" value="HISTIDINOL-PHOSPHATE AMINOTRANSFERASE 2"/>
    <property type="match status" value="1"/>
</dbReference>
<dbReference type="GO" id="GO:0004400">
    <property type="term" value="F:histidinol-phosphate transaminase activity"/>
    <property type="evidence" value="ECO:0007669"/>
    <property type="project" value="UniProtKB-UniRule"/>
</dbReference>
<comment type="cofactor">
    <cofactor evidence="1 11">
        <name>pyridoxal 5'-phosphate</name>
        <dbReference type="ChEBI" id="CHEBI:597326"/>
    </cofactor>
</comment>
<evidence type="ECO:0000256" key="5">
    <source>
        <dbReference type="ARBA" id="ARBA00022576"/>
    </source>
</evidence>
<keyword evidence="6 11" id="KW-0028">Amino-acid biosynthesis</keyword>
<dbReference type="InterPro" id="IPR015421">
    <property type="entry name" value="PyrdxlP-dep_Trfase_major"/>
</dbReference>
<reference evidence="14" key="1">
    <citation type="submission" date="2016-10" db="EMBL/GenBank/DDBJ databases">
        <authorList>
            <person name="Varghese N."/>
        </authorList>
    </citation>
    <scope>NUCLEOTIDE SEQUENCE [LARGE SCALE GENOMIC DNA]</scope>
    <source>
        <strain evidence="14">DSM 17980</strain>
    </source>
</reference>
<evidence type="ECO:0000256" key="8">
    <source>
        <dbReference type="ARBA" id="ARBA00022898"/>
    </source>
</evidence>
<keyword evidence="8 11" id="KW-0663">Pyridoxal phosphate</keyword>
<gene>
    <name evidence="11" type="primary">hisC</name>
    <name evidence="13" type="ORF">SAMN05421543_10965</name>
</gene>
<keyword evidence="5 11" id="KW-0032">Aminotransferase</keyword>
<evidence type="ECO:0000256" key="11">
    <source>
        <dbReference type="HAMAP-Rule" id="MF_01023"/>
    </source>
</evidence>
<dbReference type="EC" id="2.6.1.9" evidence="11"/>
<comment type="catalytic activity">
    <reaction evidence="10 11">
        <text>L-histidinol phosphate + 2-oxoglutarate = 3-(imidazol-4-yl)-2-oxopropyl phosphate + L-glutamate</text>
        <dbReference type="Rhea" id="RHEA:23744"/>
        <dbReference type="ChEBI" id="CHEBI:16810"/>
        <dbReference type="ChEBI" id="CHEBI:29985"/>
        <dbReference type="ChEBI" id="CHEBI:57766"/>
        <dbReference type="ChEBI" id="CHEBI:57980"/>
        <dbReference type="EC" id="2.6.1.9"/>
    </reaction>
</comment>
<evidence type="ECO:0000259" key="12">
    <source>
        <dbReference type="Pfam" id="PF00155"/>
    </source>
</evidence>
<evidence type="ECO:0000256" key="6">
    <source>
        <dbReference type="ARBA" id="ARBA00022605"/>
    </source>
</evidence>
<comment type="similarity">
    <text evidence="3 11">Belongs to the class-II pyridoxal-phosphate-dependent aminotransferase family. Histidinol-phosphate aminotransferase subfamily.</text>
</comment>
<keyword evidence="9 11" id="KW-0368">Histidine biosynthesis</keyword>
<dbReference type="InterPro" id="IPR015424">
    <property type="entry name" value="PyrdxlP-dep_Trfase"/>
</dbReference>
<dbReference type="NCBIfam" id="TIGR01141">
    <property type="entry name" value="hisC"/>
    <property type="match status" value="1"/>
</dbReference>
<dbReference type="InterPro" id="IPR005861">
    <property type="entry name" value="HisP_aminotrans"/>
</dbReference>
<dbReference type="Gene3D" id="3.90.1150.10">
    <property type="entry name" value="Aspartate Aminotransferase, domain 1"/>
    <property type="match status" value="1"/>
</dbReference>
<dbReference type="GO" id="GO:0000105">
    <property type="term" value="P:L-histidine biosynthetic process"/>
    <property type="evidence" value="ECO:0007669"/>
    <property type="project" value="UniProtKB-UniRule"/>
</dbReference>
<dbReference type="CDD" id="cd00609">
    <property type="entry name" value="AAT_like"/>
    <property type="match status" value="1"/>
</dbReference>
<comment type="pathway">
    <text evidence="2 11">Amino-acid biosynthesis; L-histidine biosynthesis; L-histidine from 5-phospho-alpha-D-ribose 1-diphosphate: step 7/9.</text>
</comment>
<dbReference type="AlphaFoldDB" id="A0A1I7JB30"/>
<evidence type="ECO:0000256" key="7">
    <source>
        <dbReference type="ARBA" id="ARBA00022679"/>
    </source>
</evidence>
<dbReference type="GO" id="GO:0030170">
    <property type="term" value="F:pyridoxal phosphate binding"/>
    <property type="evidence" value="ECO:0007669"/>
    <property type="project" value="InterPro"/>
</dbReference>
<dbReference type="eggNOG" id="COG0079">
    <property type="taxonomic scope" value="Bacteria"/>
</dbReference>
<evidence type="ECO:0000256" key="4">
    <source>
        <dbReference type="ARBA" id="ARBA00011738"/>
    </source>
</evidence>
<dbReference type="EMBL" id="FPBV01000009">
    <property type="protein sequence ID" value="SFU82365.1"/>
    <property type="molecule type" value="Genomic_DNA"/>
</dbReference>
<keyword evidence="7 11" id="KW-0808">Transferase</keyword>
<dbReference type="InterPro" id="IPR050106">
    <property type="entry name" value="HistidinolP_aminotransfase"/>
</dbReference>
<sequence>MVDVASRVRPGISGIDPYQPGLTDDELKHRYGLTRVIKLNANENALGPSPLALEAIRRELETLHHYPDGSSELLREAIAAFHGVSPEAVLVGNGSDDLIKLISETFLDPGDEVVVPQPSFSQYGFGAAIMRATAVPAALRPDFTYDVEAVLAKVSPRTKLVYLCTPNNPTGTILTRRELDWLLERLPEDVLVVLDLAYNDYSQHPERVVEDARLLADARIIALHTFSKLYGLAGLRVGYGLANPEVWSFVNRVREPFNVNRVAQRAAVAALADEEHRRRSQAHAQASRAYYAKALAELGVPSVPTEANFVLAETKDAKGTVQALMAHGVMVRAGFGLPDHVRITFGTEEENAACIEALAAVLRQRG</sequence>
<evidence type="ECO:0000256" key="1">
    <source>
        <dbReference type="ARBA" id="ARBA00001933"/>
    </source>
</evidence>
<organism evidence="13 14">
    <name type="scientific">Alicyclobacillus macrosporangiidus</name>
    <dbReference type="NCBI Taxonomy" id="392015"/>
    <lineage>
        <taxon>Bacteria</taxon>
        <taxon>Bacillati</taxon>
        <taxon>Bacillota</taxon>
        <taxon>Bacilli</taxon>
        <taxon>Bacillales</taxon>
        <taxon>Alicyclobacillaceae</taxon>
        <taxon>Alicyclobacillus</taxon>
    </lineage>
</organism>
<proteinExistence type="inferred from homology"/>
<dbReference type="OrthoDB" id="9813612at2"/>
<comment type="subunit">
    <text evidence="4 11">Homodimer.</text>
</comment>
<dbReference type="STRING" id="392015.SAMN05421543_10965"/>
<dbReference type="UniPathway" id="UPA00031">
    <property type="reaction ID" value="UER00012"/>
</dbReference>
<dbReference type="HAMAP" id="MF_01023">
    <property type="entry name" value="HisC_aminotrans_2"/>
    <property type="match status" value="1"/>
</dbReference>
<evidence type="ECO:0000313" key="13">
    <source>
        <dbReference type="EMBL" id="SFU82365.1"/>
    </source>
</evidence>
<dbReference type="PANTHER" id="PTHR43643:SF6">
    <property type="entry name" value="HISTIDINOL-PHOSPHATE AMINOTRANSFERASE"/>
    <property type="match status" value="1"/>
</dbReference>
<protein>
    <recommendedName>
        <fullName evidence="11">Histidinol-phosphate aminotransferase</fullName>
        <ecNumber evidence="11">2.6.1.9</ecNumber>
    </recommendedName>
    <alternativeName>
        <fullName evidence="11">Imidazole acetol-phosphate transaminase</fullName>
    </alternativeName>
</protein>
<name>A0A1I7JB30_9BACL</name>
<dbReference type="InterPro" id="IPR004839">
    <property type="entry name" value="Aminotransferase_I/II_large"/>
</dbReference>
<dbReference type="Pfam" id="PF00155">
    <property type="entry name" value="Aminotran_1_2"/>
    <property type="match status" value="1"/>
</dbReference>
<evidence type="ECO:0000256" key="3">
    <source>
        <dbReference type="ARBA" id="ARBA00007970"/>
    </source>
</evidence>
<evidence type="ECO:0000256" key="10">
    <source>
        <dbReference type="ARBA" id="ARBA00047481"/>
    </source>
</evidence>
<dbReference type="InterPro" id="IPR015422">
    <property type="entry name" value="PyrdxlP-dep_Trfase_small"/>
</dbReference>